<dbReference type="SUPFAM" id="SSF56672">
    <property type="entry name" value="DNA/RNA polymerases"/>
    <property type="match status" value="1"/>
</dbReference>
<accession>A0AAV3YFZ9</accession>
<dbReference type="InterPro" id="IPR043128">
    <property type="entry name" value="Rev_trsase/Diguanyl_cyclase"/>
</dbReference>
<feature type="compositionally biased region" description="Basic residues" evidence="1">
    <location>
        <begin position="291"/>
        <end position="310"/>
    </location>
</feature>
<dbReference type="InterPro" id="IPR050951">
    <property type="entry name" value="Retrovirus_Pol_polyprotein"/>
</dbReference>
<dbReference type="InterPro" id="IPR043502">
    <property type="entry name" value="DNA/RNA_pol_sf"/>
</dbReference>
<organism evidence="2 3">
    <name type="scientific">Plakobranchus ocellatus</name>
    <dbReference type="NCBI Taxonomy" id="259542"/>
    <lineage>
        <taxon>Eukaryota</taxon>
        <taxon>Metazoa</taxon>
        <taxon>Spiralia</taxon>
        <taxon>Lophotrochozoa</taxon>
        <taxon>Mollusca</taxon>
        <taxon>Gastropoda</taxon>
        <taxon>Heterobranchia</taxon>
        <taxon>Euthyneura</taxon>
        <taxon>Panpulmonata</taxon>
        <taxon>Sacoglossa</taxon>
        <taxon>Placobranchoidea</taxon>
        <taxon>Plakobranchidae</taxon>
        <taxon>Plakobranchus</taxon>
    </lineage>
</organism>
<dbReference type="EMBL" id="BLXT01000921">
    <property type="protein sequence ID" value="GFN81342.1"/>
    <property type="molecule type" value="Genomic_DNA"/>
</dbReference>
<dbReference type="Gene3D" id="3.30.70.270">
    <property type="match status" value="1"/>
</dbReference>
<protein>
    <submittedName>
        <fullName evidence="2">Polyprotein p3</fullName>
    </submittedName>
</protein>
<evidence type="ECO:0000313" key="3">
    <source>
        <dbReference type="Proteomes" id="UP000735302"/>
    </source>
</evidence>
<gene>
    <name evidence="2" type="ORF">PoB_000784800</name>
</gene>
<dbReference type="Proteomes" id="UP000735302">
    <property type="component" value="Unassembled WGS sequence"/>
</dbReference>
<proteinExistence type="predicted"/>
<keyword evidence="3" id="KW-1185">Reference proteome</keyword>
<dbReference type="PANTHER" id="PTHR37984">
    <property type="entry name" value="PROTEIN CBG26694"/>
    <property type="match status" value="1"/>
</dbReference>
<sequence>MDQLLEGCPGTLGISDDVCVFGRTEEEHDNNLLRLMEVSRAKGLVFNSAKCSIKKPQIGFYGLIWDERGVHPDPAKCDNIKEKTCTYNSERTPTISGHDSLALLSLRTTPIDNLLPSPAELLFNRKVQSQVPHILRHSNRSEDIRQHLQQKQSVQKAYFDRQARELPPLLEHQQVSVQDTNTGLWSPATIVKETEEPRRYLIETPDGTTLRRNRLHLKDSARTRPAKPPPQADDDEAGDSAASATEGESVCRSSDSIPDPQATEYITDLRPGSSNPPGPMIEKPSTSVRNNRLHTRSGRTIKPPKRYVDE</sequence>
<evidence type="ECO:0000313" key="2">
    <source>
        <dbReference type="EMBL" id="GFN81342.1"/>
    </source>
</evidence>
<reference evidence="2 3" key="1">
    <citation type="journal article" date="2021" name="Elife">
        <title>Chloroplast acquisition without the gene transfer in kleptoplastic sea slugs, Plakobranchus ocellatus.</title>
        <authorList>
            <person name="Maeda T."/>
            <person name="Takahashi S."/>
            <person name="Yoshida T."/>
            <person name="Shimamura S."/>
            <person name="Takaki Y."/>
            <person name="Nagai Y."/>
            <person name="Toyoda A."/>
            <person name="Suzuki Y."/>
            <person name="Arimoto A."/>
            <person name="Ishii H."/>
            <person name="Satoh N."/>
            <person name="Nishiyama T."/>
            <person name="Hasebe M."/>
            <person name="Maruyama T."/>
            <person name="Minagawa J."/>
            <person name="Obokata J."/>
            <person name="Shigenobu S."/>
        </authorList>
    </citation>
    <scope>NUCLEOTIDE SEQUENCE [LARGE SCALE GENOMIC DNA]</scope>
</reference>
<feature type="region of interest" description="Disordered" evidence="1">
    <location>
        <begin position="196"/>
        <end position="310"/>
    </location>
</feature>
<dbReference type="AlphaFoldDB" id="A0AAV3YFZ9"/>
<dbReference type="PANTHER" id="PTHR37984:SF7">
    <property type="entry name" value="INTEGRASE CATALYTIC DOMAIN-CONTAINING PROTEIN"/>
    <property type="match status" value="1"/>
</dbReference>
<feature type="compositionally biased region" description="Low complexity" evidence="1">
    <location>
        <begin position="239"/>
        <end position="248"/>
    </location>
</feature>
<name>A0AAV3YFZ9_9GAST</name>
<evidence type="ECO:0000256" key="1">
    <source>
        <dbReference type="SAM" id="MobiDB-lite"/>
    </source>
</evidence>
<comment type="caution">
    <text evidence="2">The sequence shown here is derived from an EMBL/GenBank/DDBJ whole genome shotgun (WGS) entry which is preliminary data.</text>
</comment>